<dbReference type="SMART" id="SM00388">
    <property type="entry name" value="HisKA"/>
    <property type="match status" value="1"/>
</dbReference>
<dbReference type="InterPro" id="IPR011006">
    <property type="entry name" value="CheY-like_superfamily"/>
</dbReference>
<dbReference type="RefSeq" id="WP_174719773.1">
    <property type="nucleotide sequence ID" value="NZ_JBHSUS010000001.1"/>
</dbReference>
<dbReference type="Proteomes" id="UP001596364">
    <property type="component" value="Unassembled WGS sequence"/>
</dbReference>
<dbReference type="CDD" id="cd17546">
    <property type="entry name" value="REC_hyHK_CKI1_RcsC-like"/>
    <property type="match status" value="1"/>
</dbReference>
<gene>
    <name evidence="10" type="ORF">ACFP85_14440</name>
</gene>
<dbReference type="InterPro" id="IPR004358">
    <property type="entry name" value="Sig_transdc_His_kin-like_C"/>
</dbReference>
<dbReference type="SUPFAM" id="SSF47384">
    <property type="entry name" value="Homodimeric domain of signal transducing histidine kinase"/>
    <property type="match status" value="1"/>
</dbReference>
<dbReference type="Gene3D" id="1.20.120.160">
    <property type="entry name" value="HPT domain"/>
    <property type="match status" value="1"/>
</dbReference>
<dbReference type="Pfam" id="PF00512">
    <property type="entry name" value="HisKA"/>
    <property type="match status" value="1"/>
</dbReference>
<dbReference type="SUPFAM" id="SSF55874">
    <property type="entry name" value="ATPase domain of HSP90 chaperone/DNA topoisomerase II/histidine kinase"/>
    <property type="match status" value="1"/>
</dbReference>
<dbReference type="Pfam" id="PF07494">
    <property type="entry name" value="Reg_prop"/>
    <property type="match status" value="3"/>
</dbReference>
<evidence type="ECO:0000259" key="8">
    <source>
        <dbReference type="PROSITE" id="PS50110"/>
    </source>
</evidence>
<dbReference type="InterPro" id="IPR003661">
    <property type="entry name" value="HisK_dim/P_dom"/>
</dbReference>
<dbReference type="PROSITE" id="PS50110">
    <property type="entry name" value="RESPONSE_REGULATORY"/>
    <property type="match status" value="1"/>
</dbReference>
<evidence type="ECO:0000313" key="11">
    <source>
        <dbReference type="Proteomes" id="UP001596364"/>
    </source>
</evidence>
<dbReference type="CDD" id="cd00088">
    <property type="entry name" value="HPT"/>
    <property type="match status" value="1"/>
</dbReference>
<accession>A0ABW1XPQ1</accession>
<dbReference type="Pfam" id="PF07495">
    <property type="entry name" value="Y_Y_Y"/>
    <property type="match status" value="1"/>
</dbReference>
<dbReference type="CDD" id="cd00082">
    <property type="entry name" value="HisKA"/>
    <property type="match status" value="1"/>
</dbReference>
<dbReference type="Pfam" id="PF02518">
    <property type="entry name" value="HATPase_c"/>
    <property type="match status" value="1"/>
</dbReference>
<dbReference type="Gene3D" id="3.40.50.2300">
    <property type="match status" value="1"/>
</dbReference>
<feature type="domain" description="HPt" evidence="9">
    <location>
        <begin position="1198"/>
        <end position="1290"/>
    </location>
</feature>
<keyword evidence="3 6" id="KW-0597">Phosphoprotein</keyword>
<dbReference type="PANTHER" id="PTHR43547">
    <property type="entry name" value="TWO-COMPONENT HISTIDINE KINASE"/>
    <property type="match status" value="1"/>
</dbReference>
<comment type="catalytic activity">
    <reaction evidence="1">
        <text>ATP + protein L-histidine = ADP + protein N-phospho-L-histidine.</text>
        <dbReference type="EC" id="2.7.13.3"/>
    </reaction>
</comment>
<dbReference type="InterPro" id="IPR005467">
    <property type="entry name" value="His_kinase_dom"/>
</dbReference>
<dbReference type="PROSITE" id="PS50109">
    <property type="entry name" value="HIS_KIN"/>
    <property type="match status" value="1"/>
</dbReference>
<dbReference type="InterPro" id="IPR036097">
    <property type="entry name" value="HisK_dim/P_sf"/>
</dbReference>
<dbReference type="Gene3D" id="2.130.10.10">
    <property type="entry name" value="YVTN repeat-like/Quinoprotein amine dehydrogenase"/>
    <property type="match status" value="2"/>
</dbReference>
<dbReference type="Gene3D" id="2.60.40.10">
    <property type="entry name" value="Immunoglobulins"/>
    <property type="match status" value="1"/>
</dbReference>
<sequence length="1290" mass="145774">MAGADEYDVELLNENDGFSSSIIFSIAQDQQGFLWFGTAYDGVLRYDGKNVVNYRREQPQPFYIPHNNSGNLAIDHDGDIWVGGWGSGLTHMSPALHQAENFVYDRADLASVSDAYVQSVFVDADNDIWVGTLTSGLNLFNRATKTFTRFPGSVISSEGTSSVRIWDMLQTSPDEIWIGSDNGLNKVRKSTLTFEYYRPSTSTKPDAENKVRHLLATDDGRIVLGTHDGVTLFNPQTRKFMRLYAENEETLGPVQALLKTHFDQYWVSSGYGVYSFTLQDPVLRKVPLNFDDSCAQALFEDRQNNIWLSCEGQGIYKISRQTSFKLINDPRLRRDSRLKATYSVLVRDDENVLFGTSSAGILNWHKPTNTISDFANVDAMQDLSVHRMAIAPNGTLWFTNKTHLYYLTEDGKPVKYEPPPGSMHPELFTSIIHLHFTPQGKFWIATRLGIFLMLAPDKPLLHVQAEPKNPLSLPVDTIVELYQDRQGRMWVGTESGVCVEANIFGEFRCFYVDGKRNSGSSMNYIYSIFQDDRDKIWVGTRTGLYQLNEQNGTFTEYGQQILSDNFGVHFIKGDAAGNLWLISHTGVIKFYPDSSEVEVFDKSDGLSGSRYYVNLVAQSSDGTIYLSSRDGIHYFNPSLVQERELNSPTVLTNFELIGQRNVRDEAILPSNNIQLAPDQNYIKFEFSTLDLNSARRIRYYYKLEGLDDEWLDNGNSNAVMYTNLSGGDYVFRVRPALKNNLYYENELAVKLTIGTPFWLTGWMFGVYAILGLLLVQAYIHFRHRINQAEIERQRLFVSQLESQVAEKTEAIREESRKLALANRVKSEFLANMSHEIRTPLTSVIGHAEAIIHGDVEESSIKQEVARIHNHSRHLLALLNDILDVTRIEQNKLELEPHEQDIQALLTDVRDMFTSQAEAKGLTFRMISQLPVKLVAHVDGLRLKQVLINLCSNALKFTQQGSVDVIVSLQDNRLLFNVVDTGIGMTEEHQKRIFETFSQGDSSINRRFGGSGLGLALSRQLVNLMDGELRVTSAPNKGSIFTFSIPLTLVEHASELPSISPSQALPELSGCVLLAEDHPDNRRLIERLLKRLGLRVLAAQNGFEAIELYVNHQPDVVLLDIQMPQKDGLQTFRELRELGCIKPIVAITANAMVSDIKHYRAIGFNGYLRKPIEREQMVALMLELFSSGLDQAQMVRQLNEVDTSDLQQTFIARLETEKNQLSALLDQQNWQVIAQLAHRLAGSAQFFGFRLISEKAIEVEMAVKDGHLDTLPELVRQLLDTLTSAKNSVRE</sequence>
<dbReference type="PROSITE" id="PS50894">
    <property type="entry name" value="HPT"/>
    <property type="match status" value="1"/>
</dbReference>
<evidence type="ECO:0000256" key="2">
    <source>
        <dbReference type="ARBA" id="ARBA00012438"/>
    </source>
</evidence>
<feature type="domain" description="Response regulatory" evidence="8">
    <location>
        <begin position="1070"/>
        <end position="1184"/>
    </location>
</feature>
<keyword evidence="4" id="KW-0902">Two-component regulatory system</keyword>
<dbReference type="InterPro" id="IPR001789">
    <property type="entry name" value="Sig_transdc_resp-reg_receiver"/>
</dbReference>
<protein>
    <recommendedName>
        <fullName evidence="2">histidine kinase</fullName>
        <ecNumber evidence="2">2.7.13.3</ecNumber>
    </recommendedName>
</protein>
<comment type="caution">
    <text evidence="10">The sequence shown here is derived from an EMBL/GenBank/DDBJ whole genome shotgun (WGS) entry which is preliminary data.</text>
</comment>
<dbReference type="Gene3D" id="3.30.565.10">
    <property type="entry name" value="Histidine kinase-like ATPase, C-terminal domain"/>
    <property type="match status" value="1"/>
</dbReference>
<evidence type="ECO:0000259" key="9">
    <source>
        <dbReference type="PROSITE" id="PS50894"/>
    </source>
</evidence>
<evidence type="ECO:0000256" key="1">
    <source>
        <dbReference type="ARBA" id="ARBA00000085"/>
    </source>
</evidence>
<dbReference type="InterPro" id="IPR011123">
    <property type="entry name" value="Y_Y_Y"/>
</dbReference>
<evidence type="ECO:0000256" key="4">
    <source>
        <dbReference type="ARBA" id="ARBA00023012"/>
    </source>
</evidence>
<dbReference type="SMART" id="SM00448">
    <property type="entry name" value="REC"/>
    <property type="match status" value="1"/>
</dbReference>
<dbReference type="CDD" id="cd16922">
    <property type="entry name" value="HATPase_EvgS-ArcB-TorS-like"/>
    <property type="match status" value="1"/>
</dbReference>
<dbReference type="Gene3D" id="1.10.287.130">
    <property type="match status" value="1"/>
</dbReference>
<dbReference type="InterPro" id="IPR036641">
    <property type="entry name" value="HPT_dom_sf"/>
</dbReference>
<feature type="domain" description="Histidine kinase" evidence="7">
    <location>
        <begin position="831"/>
        <end position="1048"/>
    </location>
</feature>
<dbReference type="InterPro" id="IPR008207">
    <property type="entry name" value="Sig_transdc_His_kin_Hpt_dom"/>
</dbReference>
<feature type="modified residue" description="4-aspartylphosphate" evidence="6">
    <location>
        <position position="1119"/>
    </location>
</feature>
<evidence type="ECO:0000256" key="6">
    <source>
        <dbReference type="PROSITE-ProRule" id="PRU00169"/>
    </source>
</evidence>
<organism evidence="10 11">
    <name type="scientific">Pseudobowmanella zhangzhouensis</name>
    <dbReference type="NCBI Taxonomy" id="1537679"/>
    <lineage>
        <taxon>Bacteria</taxon>
        <taxon>Pseudomonadati</taxon>
        <taxon>Pseudomonadota</taxon>
        <taxon>Gammaproteobacteria</taxon>
        <taxon>Alteromonadales</taxon>
        <taxon>Alteromonadaceae</taxon>
    </lineage>
</organism>
<feature type="modified residue" description="Phosphohistidine" evidence="5">
    <location>
        <position position="1237"/>
    </location>
</feature>
<dbReference type="InterPro" id="IPR003594">
    <property type="entry name" value="HATPase_dom"/>
</dbReference>
<dbReference type="InterPro" id="IPR036890">
    <property type="entry name" value="HATPase_C_sf"/>
</dbReference>
<proteinExistence type="predicted"/>
<reference evidence="11" key="1">
    <citation type="journal article" date="2019" name="Int. J. Syst. Evol. Microbiol.">
        <title>The Global Catalogue of Microorganisms (GCM) 10K type strain sequencing project: providing services to taxonomists for standard genome sequencing and annotation.</title>
        <authorList>
            <consortium name="The Broad Institute Genomics Platform"/>
            <consortium name="The Broad Institute Genome Sequencing Center for Infectious Disease"/>
            <person name="Wu L."/>
            <person name="Ma J."/>
        </authorList>
    </citation>
    <scope>NUCLEOTIDE SEQUENCE [LARGE SCALE GENOMIC DNA]</scope>
    <source>
        <strain evidence="11">CGMCC 1.16031</strain>
    </source>
</reference>
<dbReference type="SUPFAM" id="SSF63829">
    <property type="entry name" value="Calcium-dependent phosphotriesterase"/>
    <property type="match status" value="3"/>
</dbReference>
<keyword evidence="11" id="KW-1185">Reference proteome</keyword>
<dbReference type="InterPro" id="IPR013783">
    <property type="entry name" value="Ig-like_fold"/>
</dbReference>
<dbReference type="SUPFAM" id="SSF47226">
    <property type="entry name" value="Histidine-containing phosphotransfer domain, HPT domain"/>
    <property type="match status" value="1"/>
</dbReference>
<dbReference type="Pfam" id="PF01627">
    <property type="entry name" value="Hpt"/>
    <property type="match status" value="1"/>
</dbReference>
<evidence type="ECO:0000256" key="5">
    <source>
        <dbReference type="PROSITE-ProRule" id="PRU00110"/>
    </source>
</evidence>
<evidence type="ECO:0000259" key="7">
    <source>
        <dbReference type="PROSITE" id="PS50109"/>
    </source>
</evidence>
<dbReference type="Pfam" id="PF00072">
    <property type="entry name" value="Response_reg"/>
    <property type="match status" value="1"/>
</dbReference>
<evidence type="ECO:0000256" key="3">
    <source>
        <dbReference type="ARBA" id="ARBA00022553"/>
    </source>
</evidence>
<name>A0ABW1XPQ1_9ALTE</name>
<dbReference type="SUPFAM" id="SSF52172">
    <property type="entry name" value="CheY-like"/>
    <property type="match status" value="1"/>
</dbReference>
<dbReference type="SMART" id="SM00387">
    <property type="entry name" value="HATPase_c"/>
    <property type="match status" value="1"/>
</dbReference>
<dbReference type="EC" id="2.7.13.3" evidence="2"/>
<dbReference type="EMBL" id="JBHSUS010000001">
    <property type="protein sequence ID" value="MFC6441348.1"/>
    <property type="molecule type" value="Genomic_DNA"/>
</dbReference>
<evidence type="ECO:0000313" key="10">
    <source>
        <dbReference type="EMBL" id="MFC6441348.1"/>
    </source>
</evidence>
<dbReference type="PANTHER" id="PTHR43547:SF2">
    <property type="entry name" value="HYBRID SIGNAL TRANSDUCTION HISTIDINE KINASE C"/>
    <property type="match status" value="1"/>
</dbReference>
<dbReference type="InterPro" id="IPR011110">
    <property type="entry name" value="Reg_prop"/>
</dbReference>
<dbReference type="PRINTS" id="PR00344">
    <property type="entry name" value="BCTRLSENSOR"/>
</dbReference>
<dbReference type="InterPro" id="IPR015943">
    <property type="entry name" value="WD40/YVTN_repeat-like_dom_sf"/>
</dbReference>